<comment type="caution">
    <text evidence="9">Lacks conserved residue(s) required for the propagation of feature annotation.</text>
</comment>
<keyword evidence="5 9" id="KW-0784">Thiamine biosynthesis</keyword>
<evidence type="ECO:0000256" key="11">
    <source>
        <dbReference type="RuleBase" id="RU004253"/>
    </source>
</evidence>
<evidence type="ECO:0000256" key="9">
    <source>
        <dbReference type="HAMAP-Rule" id="MF_00097"/>
    </source>
</evidence>
<dbReference type="InterPro" id="IPR036206">
    <property type="entry name" value="ThiamineP_synth_sf"/>
</dbReference>
<feature type="binding site" evidence="9">
    <location>
        <begin position="189"/>
        <end position="190"/>
    </location>
    <ligand>
        <name>2-[(2R,5Z)-2-carboxy-4-methylthiazol-5(2H)-ylidene]ethyl phosphate</name>
        <dbReference type="ChEBI" id="CHEBI:62899"/>
    </ligand>
</feature>
<evidence type="ECO:0000256" key="5">
    <source>
        <dbReference type="ARBA" id="ARBA00022977"/>
    </source>
</evidence>
<evidence type="ECO:0000256" key="4">
    <source>
        <dbReference type="ARBA" id="ARBA00022842"/>
    </source>
</evidence>
<evidence type="ECO:0000313" key="14">
    <source>
        <dbReference type="Proteomes" id="UP000777002"/>
    </source>
</evidence>
<feature type="domain" description="Thiamine phosphate synthase/TenI" evidence="12">
    <location>
        <begin position="11"/>
        <end position="192"/>
    </location>
</feature>
<comment type="catalytic activity">
    <reaction evidence="7 9 10">
        <text>2-(2-carboxy-4-methylthiazol-5-yl)ethyl phosphate + 4-amino-2-methyl-5-(diphosphooxymethyl)pyrimidine + 2 H(+) = thiamine phosphate + CO2 + diphosphate</text>
        <dbReference type="Rhea" id="RHEA:47848"/>
        <dbReference type="ChEBI" id="CHEBI:15378"/>
        <dbReference type="ChEBI" id="CHEBI:16526"/>
        <dbReference type="ChEBI" id="CHEBI:33019"/>
        <dbReference type="ChEBI" id="CHEBI:37575"/>
        <dbReference type="ChEBI" id="CHEBI:57841"/>
        <dbReference type="ChEBI" id="CHEBI:62890"/>
        <dbReference type="EC" id="2.5.1.3"/>
    </reaction>
</comment>
<feature type="binding site" evidence="9">
    <location>
        <position position="169"/>
    </location>
    <ligand>
        <name>2-[(2R,5Z)-2-carboxy-4-methylthiazol-5(2H)-ylidene]ethyl phosphate</name>
        <dbReference type="ChEBI" id="CHEBI:62899"/>
    </ligand>
</feature>
<evidence type="ECO:0000256" key="6">
    <source>
        <dbReference type="ARBA" id="ARBA00047334"/>
    </source>
</evidence>
<comment type="function">
    <text evidence="9">Condenses 4-methyl-5-(beta-hydroxyethyl)thiazole monophosphate (THZ-P) and 2-methyl-4-amino-5-hydroxymethyl pyrimidine pyrophosphate (HMP-PP) to form thiamine monophosphate (TMP).</text>
</comment>
<name>A0ABS2GSU9_9BURK</name>
<keyword evidence="4 9" id="KW-0460">Magnesium</keyword>
<dbReference type="InterPro" id="IPR022998">
    <property type="entry name" value="ThiamineP_synth_TenI"/>
</dbReference>
<dbReference type="EC" id="2.5.1.3" evidence="9"/>
<evidence type="ECO:0000259" key="12">
    <source>
        <dbReference type="Pfam" id="PF02581"/>
    </source>
</evidence>
<feature type="binding site" evidence="9">
    <location>
        <begin position="138"/>
        <end position="140"/>
    </location>
    <ligand>
        <name>2-[(2R,5Z)-2-carboxy-4-methylthiazol-5(2H)-ylidene]ethyl phosphate</name>
        <dbReference type="ChEBI" id="CHEBI:62899"/>
    </ligand>
</feature>
<dbReference type="InterPro" id="IPR013785">
    <property type="entry name" value="Aldolase_TIM"/>
</dbReference>
<dbReference type="HAMAP" id="MF_00097">
    <property type="entry name" value="TMP_synthase"/>
    <property type="match status" value="1"/>
</dbReference>
<organism evidence="13 14">
    <name type="scientific">Parasutterella secunda</name>
    <dbReference type="NCBI Taxonomy" id="626947"/>
    <lineage>
        <taxon>Bacteria</taxon>
        <taxon>Pseudomonadati</taxon>
        <taxon>Pseudomonadota</taxon>
        <taxon>Betaproteobacteria</taxon>
        <taxon>Burkholderiales</taxon>
        <taxon>Sutterellaceae</taxon>
        <taxon>Parasutterella</taxon>
    </lineage>
</organism>
<comment type="catalytic activity">
    <reaction evidence="8 9 10">
        <text>2-[(2R,5Z)-2-carboxy-4-methylthiazol-5(2H)-ylidene]ethyl phosphate + 4-amino-2-methyl-5-(diphosphooxymethyl)pyrimidine + 2 H(+) = thiamine phosphate + CO2 + diphosphate</text>
        <dbReference type="Rhea" id="RHEA:47844"/>
        <dbReference type="ChEBI" id="CHEBI:15378"/>
        <dbReference type="ChEBI" id="CHEBI:16526"/>
        <dbReference type="ChEBI" id="CHEBI:33019"/>
        <dbReference type="ChEBI" id="CHEBI:37575"/>
        <dbReference type="ChEBI" id="CHEBI:57841"/>
        <dbReference type="ChEBI" id="CHEBI:62899"/>
        <dbReference type="EC" id="2.5.1.3"/>
    </reaction>
</comment>
<dbReference type="NCBIfam" id="TIGR00693">
    <property type="entry name" value="thiE"/>
    <property type="match status" value="1"/>
</dbReference>
<evidence type="ECO:0000256" key="7">
    <source>
        <dbReference type="ARBA" id="ARBA00047851"/>
    </source>
</evidence>
<evidence type="ECO:0000313" key="13">
    <source>
        <dbReference type="EMBL" id="MBM6928022.1"/>
    </source>
</evidence>
<keyword evidence="3 9" id="KW-0479">Metal-binding</keyword>
<feature type="binding site" evidence="9">
    <location>
        <position position="141"/>
    </location>
    <ligand>
        <name>4-amino-2-methyl-5-(diphosphooxymethyl)pyrimidine</name>
        <dbReference type="ChEBI" id="CHEBI:57841"/>
    </ligand>
</feature>
<gene>
    <name evidence="9 13" type="primary">thiE</name>
    <name evidence="13" type="ORF">H5985_01865</name>
</gene>
<feature type="binding site" evidence="9">
    <location>
        <position position="74"/>
    </location>
    <ligand>
        <name>Mg(2+)</name>
        <dbReference type="ChEBI" id="CHEBI:18420"/>
    </ligand>
</feature>
<dbReference type="SUPFAM" id="SSF51391">
    <property type="entry name" value="Thiamin phosphate synthase"/>
    <property type="match status" value="1"/>
</dbReference>
<comment type="pathway">
    <text evidence="1 9 11">Cofactor biosynthesis; thiamine diphosphate biosynthesis; thiamine phosphate from 4-amino-2-methyl-5-diphosphomethylpyrimidine and 4-methyl-5-(2-phosphoethyl)-thiazole: step 1/1.</text>
</comment>
<dbReference type="GO" id="GO:0004789">
    <property type="term" value="F:thiamine-phosphate diphosphorylase activity"/>
    <property type="evidence" value="ECO:0007669"/>
    <property type="project" value="UniProtKB-EC"/>
</dbReference>
<evidence type="ECO:0000256" key="2">
    <source>
        <dbReference type="ARBA" id="ARBA00022679"/>
    </source>
</evidence>
<dbReference type="CDD" id="cd00564">
    <property type="entry name" value="TMP_TenI"/>
    <property type="match status" value="1"/>
</dbReference>
<reference evidence="13 14" key="1">
    <citation type="journal article" date="2021" name="Sci. Rep.">
        <title>The distribution of antibiotic resistance genes in chicken gut microbiota commensals.</title>
        <authorList>
            <person name="Juricova H."/>
            <person name="Matiasovicova J."/>
            <person name="Kubasova T."/>
            <person name="Cejkova D."/>
            <person name="Rychlik I."/>
        </authorList>
    </citation>
    <scope>NUCLEOTIDE SEQUENCE [LARGE SCALE GENOMIC DNA]</scope>
    <source>
        <strain evidence="13 14">An562</strain>
    </source>
</reference>
<protein>
    <recommendedName>
        <fullName evidence="9">Thiamine-phosphate synthase</fullName>
        <shortName evidence="9">TP synthase</shortName>
        <shortName evidence="9">TPS</shortName>
        <ecNumber evidence="9">2.5.1.3</ecNumber>
    </recommendedName>
    <alternativeName>
        <fullName evidence="9">Thiamine-phosphate pyrophosphorylase</fullName>
        <shortName evidence="9">TMP pyrophosphorylase</shortName>
        <shortName evidence="9">TMP-PPase</shortName>
    </alternativeName>
</protein>
<evidence type="ECO:0000256" key="10">
    <source>
        <dbReference type="RuleBase" id="RU003826"/>
    </source>
</evidence>
<dbReference type="RefSeq" id="WP_205049624.1">
    <property type="nucleotide sequence ID" value="NZ_JACJKX010000002.1"/>
</dbReference>
<comment type="similarity">
    <text evidence="9 10">Belongs to the thiamine-phosphate synthase family.</text>
</comment>
<comment type="catalytic activity">
    <reaction evidence="6 9 10">
        <text>4-methyl-5-(2-phosphooxyethyl)-thiazole + 4-amino-2-methyl-5-(diphosphooxymethyl)pyrimidine + H(+) = thiamine phosphate + diphosphate</text>
        <dbReference type="Rhea" id="RHEA:22328"/>
        <dbReference type="ChEBI" id="CHEBI:15378"/>
        <dbReference type="ChEBI" id="CHEBI:33019"/>
        <dbReference type="ChEBI" id="CHEBI:37575"/>
        <dbReference type="ChEBI" id="CHEBI:57841"/>
        <dbReference type="ChEBI" id="CHEBI:58296"/>
        <dbReference type="EC" id="2.5.1.3"/>
    </reaction>
</comment>
<evidence type="ECO:0000256" key="3">
    <source>
        <dbReference type="ARBA" id="ARBA00022723"/>
    </source>
</evidence>
<proteinExistence type="inferred from homology"/>
<keyword evidence="2 9" id="KW-0808">Transferase</keyword>
<dbReference type="Gene3D" id="3.20.20.70">
    <property type="entry name" value="Aldolase class I"/>
    <property type="match status" value="1"/>
</dbReference>
<feature type="binding site" evidence="9">
    <location>
        <position position="93"/>
    </location>
    <ligand>
        <name>Mg(2+)</name>
        <dbReference type="ChEBI" id="CHEBI:18420"/>
    </ligand>
</feature>
<dbReference type="PANTHER" id="PTHR20857:SF23">
    <property type="entry name" value="THIAMINE BIOSYNTHETIC BIFUNCTIONAL ENZYME"/>
    <property type="match status" value="1"/>
</dbReference>
<evidence type="ECO:0000256" key="8">
    <source>
        <dbReference type="ARBA" id="ARBA00047883"/>
    </source>
</evidence>
<dbReference type="InterPro" id="IPR034291">
    <property type="entry name" value="TMP_synthase"/>
</dbReference>
<dbReference type="EMBL" id="JACJKX010000002">
    <property type="protein sequence ID" value="MBM6928022.1"/>
    <property type="molecule type" value="Genomic_DNA"/>
</dbReference>
<dbReference type="Pfam" id="PF02581">
    <property type="entry name" value="TMP-TENI"/>
    <property type="match status" value="1"/>
</dbReference>
<comment type="cofactor">
    <cofactor evidence="9">
        <name>Mg(2+)</name>
        <dbReference type="ChEBI" id="CHEBI:18420"/>
    </cofactor>
    <text evidence="9">Binds 1 Mg(2+) ion per subunit.</text>
</comment>
<dbReference type="Proteomes" id="UP000777002">
    <property type="component" value="Unassembled WGS sequence"/>
</dbReference>
<keyword evidence="14" id="KW-1185">Reference proteome</keyword>
<feature type="binding site" evidence="9">
    <location>
        <position position="73"/>
    </location>
    <ligand>
        <name>4-amino-2-methyl-5-(diphosphooxymethyl)pyrimidine</name>
        <dbReference type="ChEBI" id="CHEBI:57841"/>
    </ligand>
</feature>
<sequence length="216" mass="23112">MKLNKVLDLSLYLVLDPILTEKIGMAETARLAVEGGATVVQLRAPQWKKRARYECALELKKVLEPYHIPLIIDDDVDVALACDADGVHVGQQDLPAHVAGQLLGQGKIIGLSVNNADQMKSVDPSIVNYVGVGPIFATSTKPDAQAPIGVNGLEQLMRICPVPAVAIGGIKSEHIEHIVKAGAQGVAVVSAICGQDQPKECARNLYSLWKLHSESK</sequence>
<feature type="binding site" evidence="9">
    <location>
        <position position="112"/>
    </location>
    <ligand>
        <name>4-amino-2-methyl-5-(diphosphooxymethyl)pyrimidine</name>
        <dbReference type="ChEBI" id="CHEBI:57841"/>
    </ligand>
</feature>
<accession>A0ABS2GSU9</accession>
<comment type="caution">
    <text evidence="13">The sequence shown here is derived from an EMBL/GenBank/DDBJ whole genome shotgun (WGS) entry which is preliminary data.</text>
</comment>
<dbReference type="PANTHER" id="PTHR20857">
    <property type="entry name" value="THIAMINE-PHOSPHATE PYROPHOSPHORYLASE"/>
    <property type="match status" value="1"/>
</dbReference>
<evidence type="ECO:0000256" key="1">
    <source>
        <dbReference type="ARBA" id="ARBA00005165"/>
    </source>
</evidence>